<dbReference type="Proteomes" id="UP000253919">
    <property type="component" value="Unassembled WGS sequence"/>
</dbReference>
<dbReference type="EMBL" id="QASA01000001">
    <property type="protein sequence ID" value="RDC64515.1"/>
    <property type="molecule type" value="Genomic_DNA"/>
</dbReference>
<evidence type="ECO:0000313" key="3">
    <source>
        <dbReference type="Proteomes" id="UP000253919"/>
    </source>
</evidence>
<keyword evidence="1" id="KW-0472">Membrane</keyword>
<comment type="caution">
    <text evidence="2">The sequence shown here is derived from an EMBL/GenBank/DDBJ whole genome shotgun (WGS) entry which is preliminary data.</text>
</comment>
<evidence type="ECO:0000313" key="2">
    <source>
        <dbReference type="EMBL" id="RDC64515.1"/>
    </source>
</evidence>
<keyword evidence="3" id="KW-1185">Reference proteome</keyword>
<gene>
    <name evidence="2" type="ORF">AHMF7616_03129</name>
</gene>
<name>A0A369QLJ3_9BACT</name>
<protein>
    <submittedName>
        <fullName evidence="2">Uncharacterized protein</fullName>
    </submittedName>
</protein>
<evidence type="ECO:0000256" key="1">
    <source>
        <dbReference type="SAM" id="Phobius"/>
    </source>
</evidence>
<reference evidence="2 3" key="1">
    <citation type="submission" date="2018-04" db="EMBL/GenBank/DDBJ databases">
        <title>Adhaeribacter sp. HMF7616 genome sequencing and assembly.</title>
        <authorList>
            <person name="Kang H."/>
            <person name="Kang J."/>
            <person name="Cha I."/>
            <person name="Kim H."/>
            <person name="Joh K."/>
        </authorList>
    </citation>
    <scope>NUCLEOTIDE SEQUENCE [LARGE SCALE GENOMIC DNA]</scope>
    <source>
        <strain evidence="2 3">HMF7616</strain>
    </source>
</reference>
<feature type="transmembrane region" description="Helical" evidence="1">
    <location>
        <begin position="135"/>
        <end position="159"/>
    </location>
</feature>
<keyword evidence="1" id="KW-0812">Transmembrane</keyword>
<organism evidence="2 3">
    <name type="scientific">Adhaeribacter pallidiroseus</name>
    <dbReference type="NCBI Taxonomy" id="2072847"/>
    <lineage>
        <taxon>Bacteria</taxon>
        <taxon>Pseudomonadati</taxon>
        <taxon>Bacteroidota</taxon>
        <taxon>Cytophagia</taxon>
        <taxon>Cytophagales</taxon>
        <taxon>Hymenobacteraceae</taxon>
        <taxon>Adhaeribacter</taxon>
    </lineage>
</organism>
<accession>A0A369QLJ3</accession>
<keyword evidence="1" id="KW-1133">Transmembrane helix</keyword>
<sequence>MALEHASAQKVNVQKLKDGLSSFRELVVHNFGEEVEYTFIKTEKTFTTGENKQLPNTTVLYLQLENKREFGYFQVLFDDQSNKILNIQLQDVKQPIPSLTIFWFFGFLATMVFAFNVYMIVQVRRSNVRKKWQKYLAIIFLNVPTIGWSAVGGFFFKLLNFQIMLGIGFSMMGYLNTVWSLGMPLGSLYVLWKLKNGLYETTDDDTLALGYNTAEIYK</sequence>
<proteinExistence type="predicted"/>
<dbReference type="AlphaFoldDB" id="A0A369QLJ3"/>
<feature type="transmembrane region" description="Helical" evidence="1">
    <location>
        <begin position="171"/>
        <end position="192"/>
    </location>
</feature>
<feature type="transmembrane region" description="Helical" evidence="1">
    <location>
        <begin position="101"/>
        <end position="123"/>
    </location>
</feature>